<dbReference type="RefSeq" id="XP_016756349.1">
    <property type="nucleotide sequence ID" value="XM_016907467.1"/>
</dbReference>
<dbReference type="HOGENOM" id="CLU_2074599_0_0_1"/>
<organism evidence="2 3">
    <name type="scientific">Sphaerulina musiva (strain SO2202)</name>
    <name type="common">Poplar stem canker fungus</name>
    <name type="synonym">Septoria musiva</name>
    <dbReference type="NCBI Taxonomy" id="692275"/>
    <lineage>
        <taxon>Eukaryota</taxon>
        <taxon>Fungi</taxon>
        <taxon>Dikarya</taxon>
        <taxon>Ascomycota</taxon>
        <taxon>Pezizomycotina</taxon>
        <taxon>Dothideomycetes</taxon>
        <taxon>Dothideomycetidae</taxon>
        <taxon>Mycosphaerellales</taxon>
        <taxon>Mycosphaerellaceae</taxon>
        <taxon>Sphaerulina</taxon>
    </lineage>
</organism>
<dbReference type="GeneID" id="27904604"/>
<feature type="compositionally biased region" description="Low complexity" evidence="1">
    <location>
        <begin position="81"/>
        <end position="90"/>
    </location>
</feature>
<dbReference type="AlphaFoldDB" id="M3BPY9"/>
<evidence type="ECO:0000256" key="1">
    <source>
        <dbReference type="SAM" id="MobiDB-lite"/>
    </source>
</evidence>
<feature type="compositionally biased region" description="Polar residues" evidence="1">
    <location>
        <begin position="91"/>
        <end position="111"/>
    </location>
</feature>
<evidence type="ECO:0000313" key="2">
    <source>
        <dbReference type="EMBL" id="EMF08228.1"/>
    </source>
</evidence>
<reference evidence="2 3" key="1">
    <citation type="journal article" date="2012" name="PLoS Pathog.">
        <title>Diverse lifestyles and strategies of plant pathogenesis encoded in the genomes of eighteen Dothideomycetes fungi.</title>
        <authorList>
            <person name="Ohm R.A."/>
            <person name="Feau N."/>
            <person name="Henrissat B."/>
            <person name="Schoch C.L."/>
            <person name="Horwitz B.A."/>
            <person name="Barry K.W."/>
            <person name="Condon B.J."/>
            <person name="Copeland A.C."/>
            <person name="Dhillon B."/>
            <person name="Glaser F."/>
            <person name="Hesse C.N."/>
            <person name="Kosti I."/>
            <person name="LaButti K."/>
            <person name="Lindquist E.A."/>
            <person name="Lucas S."/>
            <person name="Salamov A.A."/>
            <person name="Bradshaw R.E."/>
            <person name="Ciuffetti L."/>
            <person name="Hamelin R.C."/>
            <person name="Kema G.H.J."/>
            <person name="Lawrence C."/>
            <person name="Scott J.A."/>
            <person name="Spatafora J.W."/>
            <person name="Turgeon B.G."/>
            <person name="de Wit P.J.G.M."/>
            <person name="Zhong S."/>
            <person name="Goodwin S.B."/>
            <person name="Grigoriev I.V."/>
        </authorList>
    </citation>
    <scope>NUCLEOTIDE SEQUENCE [LARGE SCALE GENOMIC DNA]</scope>
    <source>
        <strain evidence="2 3">SO2202</strain>
    </source>
</reference>
<keyword evidence="3" id="KW-1185">Reference proteome</keyword>
<protein>
    <submittedName>
        <fullName evidence="2">Uncharacterized protein</fullName>
    </submittedName>
</protein>
<feature type="region of interest" description="Disordered" evidence="1">
    <location>
        <begin position="75"/>
        <end position="118"/>
    </location>
</feature>
<gene>
    <name evidence="2" type="ORF">SEPMUDRAFT_152474</name>
</gene>
<proteinExistence type="predicted"/>
<name>M3BPY9_SPHMS</name>
<accession>M3BPY9</accession>
<dbReference type="Proteomes" id="UP000016931">
    <property type="component" value="Unassembled WGS sequence"/>
</dbReference>
<sequence length="118" mass="12432">MRPLDSGLGRVCTHGAEANVRPGARRGPPEMACSREPTSRMYALKNGIVVQVVAMVLAGGLRRATHGIENVKCTAKRKSAKSLSSALERSQSPSDLVSPTSKSSEDTTQPPCGNMGEP</sequence>
<evidence type="ECO:0000313" key="3">
    <source>
        <dbReference type="Proteomes" id="UP000016931"/>
    </source>
</evidence>
<dbReference type="EMBL" id="KB456272">
    <property type="protein sequence ID" value="EMF08228.1"/>
    <property type="molecule type" value="Genomic_DNA"/>
</dbReference>